<feature type="region of interest" description="Disordered" evidence="1">
    <location>
        <begin position="1"/>
        <end position="40"/>
    </location>
</feature>
<reference evidence="3" key="2">
    <citation type="journal article" date="2016" name="Int. J. Syst. Evol. Microbiol.">
        <title>Complete genome sequence and cell structure of Limnochorda pilosa, a Gram-negative spore-former within the phylum Firmicutes.</title>
        <authorList>
            <person name="Watanabe M."/>
            <person name="Kojima H."/>
            <person name="Fukui M."/>
        </authorList>
    </citation>
    <scope>NUCLEOTIDE SEQUENCE [LARGE SCALE GENOMIC DNA]</scope>
    <source>
        <strain evidence="3">HC45</strain>
    </source>
</reference>
<evidence type="ECO:0000313" key="2">
    <source>
        <dbReference type="EMBL" id="BAS27374.1"/>
    </source>
</evidence>
<evidence type="ECO:0000313" key="3">
    <source>
        <dbReference type="Proteomes" id="UP000065807"/>
    </source>
</evidence>
<dbReference type="RefSeq" id="WP_068136121.1">
    <property type="nucleotide sequence ID" value="NZ_AP014924.1"/>
</dbReference>
<protein>
    <submittedName>
        <fullName evidence="2">Uncharacterized protein</fullName>
    </submittedName>
</protein>
<dbReference type="EMBL" id="AP014924">
    <property type="protein sequence ID" value="BAS27374.1"/>
    <property type="molecule type" value="Genomic_DNA"/>
</dbReference>
<dbReference type="Proteomes" id="UP000065807">
    <property type="component" value="Chromosome"/>
</dbReference>
<keyword evidence="3" id="KW-1185">Reference proteome</keyword>
<sequence>MSTPPKAAQGSAREPEEPSRTPGHGSQVAGPLLDRPDPSYIPTFRDVLEAQARILLPITGGNLSVDQLRRALGAA</sequence>
<organism evidence="2 3">
    <name type="scientific">Limnochorda pilosa</name>
    <dbReference type="NCBI Taxonomy" id="1555112"/>
    <lineage>
        <taxon>Bacteria</taxon>
        <taxon>Bacillati</taxon>
        <taxon>Bacillota</taxon>
        <taxon>Limnochordia</taxon>
        <taxon>Limnochordales</taxon>
        <taxon>Limnochordaceae</taxon>
        <taxon>Limnochorda</taxon>
    </lineage>
</organism>
<evidence type="ECO:0000256" key="1">
    <source>
        <dbReference type="SAM" id="MobiDB-lite"/>
    </source>
</evidence>
<accession>A0A0K2SKK5</accession>
<gene>
    <name evidence="2" type="ORF">LIP_1527</name>
</gene>
<dbReference type="AlphaFoldDB" id="A0A0K2SKK5"/>
<reference evidence="3" key="1">
    <citation type="submission" date="2015-07" db="EMBL/GenBank/DDBJ databases">
        <title>Complete genome sequence and phylogenetic analysis of Limnochorda pilosa.</title>
        <authorList>
            <person name="Watanabe M."/>
            <person name="Kojima H."/>
            <person name="Fukui M."/>
        </authorList>
    </citation>
    <scope>NUCLEOTIDE SEQUENCE [LARGE SCALE GENOMIC DNA]</scope>
    <source>
        <strain evidence="3">HC45</strain>
    </source>
</reference>
<dbReference type="KEGG" id="lpil:LIP_1527"/>
<name>A0A0K2SKK5_LIMPI</name>
<proteinExistence type="predicted"/>